<keyword evidence="1" id="KW-0812">Transmembrane</keyword>
<keyword evidence="1" id="KW-0472">Membrane</keyword>
<gene>
    <name evidence="2" type="ORF">B7Z01_14985</name>
</gene>
<accession>A0A258FCL9</accession>
<proteinExistence type="predicted"/>
<feature type="transmembrane region" description="Helical" evidence="1">
    <location>
        <begin position="59"/>
        <end position="79"/>
    </location>
</feature>
<reference evidence="2 3" key="1">
    <citation type="submission" date="2017-03" db="EMBL/GenBank/DDBJ databases">
        <title>Lifting the veil on microbial sulfur biogeochemistry in mining wastewaters.</title>
        <authorList>
            <person name="Kantor R.S."/>
            <person name="Colenbrander Nelson T."/>
            <person name="Marshall S."/>
            <person name="Bennett D."/>
            <person name="Apte S."/>
            <person name="Camacho D."/>
            <person name="Thomas B.C."/>
            <person name="Warren L.A."/>
            <person name="Banfield J.F."/>
        </authorList>
    </citation>
    <scope>NUCLEOTIDE SEQUENCE [LARGE SCALE GENOMIC DNA]</scope>
    <source>
        <strain evidence="2">32-69-9</strain>
    </source>
</reference>
<evidence type="ECO:0000313" key="2">
    <source>
        <dbReference type="EMBL" id="OYX30086.1"/>
    </source>
</evidence>
<organism evidence="2 3">
    <name type="scientific">Brevundimonas subvibrioides</name>
    <dbReference type="NCBI Taxonomy" id="74313"/>
    <lineage>
        <taxon>Bacteria</taxon>
        <taxon>Pseudomonadati</taxon>
        <taxon>Pseudomonadota</taxon>
        <taxon>Alphaproteobacteria</taxon>
        <taxon>Caulobacterales</taxon>
        <taxon>Caulobacteraceae</taxon>
        <taxon>Brevundimonas</taxon>
    </lineage>
</organism>
<evidence type="ECO:0000313" key="3">
    <source>
        <dbReference type="Proteomes" id="UP000215595"/>
    </source>
</evidence>
<sequence length="83" mass="8722">MQQADIAIAIVGVLILAWAGDQLTGRRGLFAASLVSATGAVCGWFLAVRVFGAASMDEIGWTAWSGAGSVLGLVTFYLFRNTR</sequence>
<dbReference type="AlphaFoldDB" id="A0A258FCL9"/>
<evidence type="ECO:0000256" key="1">
    <source>
        <dbReference type="SAM" id="Phobius"/>
    </source>
</evidence>
<comment type="caution">
    <text evidence="2">The sequence shown here is derived from an EMBL/GenBank/DDBJ whole genome shotgun (WGS) entry which is preliminary data.</text>
</comment>
<name>A0A258FCL9_9CAUL</name>
<feature type="transmembrane region" description="Helical" evidence="1">
    <location>
        <begin position="6"/>
        <end position="21"/>
    </location>
</feature>
<protein>
    <submittedName>
        <fullName evidence="2">Transglycosylase</fullName>
    </submittedName>
</protein>
<dbReference type="Proteomes" id="UP000215595">
    <property type="component" value="Unassembled WGS sequence"/>
</dbReference>
<feature type="transmembrane region" description="Helical" evidence="1">
    <location>
        <begin position="28"/>
        <end position="47"/>
    </location>
</feature>
<dbReference type="EMBL" id="NCEB01000050">
    <property type="protein sequence ID" value="OYX30086.1"/>
    <property type="molecule type" value="Genomic_DNA"/>
</dbReference>
<keyword evidence="1" id="KW-1133">Transmembrane helix</keyword>